<comment type="caution">
    <text evidence="4">Lacks conserved residue(s) required for the propagation of feature annotation.</text>
</comment>
<dbReference type="InterPro" id="IPR003582">
    <property type="entry name" value="ShKT_dom"/>
</dbReference>
<evidence type="ECO:0000313" key="9">
    <source>
        <dbReference type="EMBL" id="PAA66560.1"/>
    </source>
</evidence>
<evidence type="ECO:0000259" key="8">
    <source>
        <dbReference type="PROSITE" id="PS51670"/>
    </source>
</evidence>
<keyword evidence="3" id="KW-1015">Disulfide bond</keyword>
<dbReference type="PROSITE" id="PS50215">
    <property type="entry name" value="ADAM_MEPRO"/>
    <property type="match status" value="1"/>
</dbReference>
<evidence type="ECO:0008006" key="11">
    <source>
        <dbReference type="Google" id="ProtNLM"/>
    </source>
</evidence>
<dbReference type="AlphaFoldDB" id="A0A267EYF7"/>
<feature type="non-terminal residue" evidence="9">
    <location>
        <position position="1"/>
    </location>
</feature>
<evidence type="ECO:0000256" key="6">
    <source>
        <dbReference type="SAM" id="SignalP"/>
    </source>
</evidence>
<dbReference type="InterPro" id="IPR008979">
    <property type="entry name" value="Galactose-bd-like_sf"/>
</dbReference>
<organism evidence="9 10">
    <name type="scientific">Macrostomum lignano</name>
    <dbReference type="NCBI Taxonomy" id="282301"/>
    <lineage>
        <taxon>Eukaryota</taxon>
        <taxon>Metazoa</taxon>
        <taxon>Spiralia</taxon>
        <taxon>Lophotrochozoa</taxon>
        <taxon>Platyhelminthes</taxon>
        <taxon>Rhabditophora</taxon>
        <taxon>Macrostomorpha</taxon>
        <taxon>Macrostomida</taxon>
        <taxon>Macrostomidae</taxon>
        <taxon>Macrostomum</taxon>
    </lineage>
</organism>
<dbReference type="Gene3D" id="2.60.120.260">
    <property type="entry name" value="Galactose-binding domain-like"/>
    <property type="match status" value="1"/>
</dbReference>
<dbReference type="GO" id="GO:0006508">
    <property type="term" value="P:proteolysis"/>
    <property type="evidence" value="ECO:0007669"/>
    <property type="project" value="InterPro"/>
</dbReference>
<proteinExistence type="predicted"/>
<evidence type="ECO:0000259" key="7">
    <source>
        <dbReference type="PROSITE" id="PS50215"/>
    </source>
</evidence>
<feature type="active site" evidence="4">
    <location>
        <position position="465"/>
    </location>
</feature>
<dbReference type="OrthoDB" id="6158912at2759"/>
<dbReference type="SUPFAM" id="SSF55486">
    <property type="entry name" value="Metalloproteases ('zincins'), catalytic domain"/>
    <property type="match status" value="1"/>
</dbReference>
<gene>
    <name evidence="9" type="ORF">BOX15_Mlig001002g2</name>
</gene>
<feature type="signal peptide" evidence="6">
    <location>
        <begin position="1"/>
        <end position="39"/>
    </location>
</feature>
<evidence type="ECO:0000256" key="3">
    <source>
        <dbReference type="ARBA" id="ARBA00023157"/>
    </source>
</evidence>
<dbReference type="Proteomes" id="UP000215902">
    <property type="component" value="Unassembled WGS sequence"/>
</dbReference>
<feature type="region of interest" description="Disordered" evidence="5">
    <location>
        <begin position="214"/>
        <end position="299"/>
    </location>
</feature>
<dbReference type="SMART" id="SM00607">
    <property type="entry name" value="FTP"/>
    <property type="match status" value="1"/>
</dbReference>
<accession>A0A267EYF7</accession>
<evidence type="ECO:0000256" key="4">
    <source>
        <dbReference type="PROSITE-ProRule" id="PRU00276"/>
    </source>
</evidence>
<feature type="domain" description="ShKT" evidence="8">
    <location>
        <begin position="861"/>
        <end position="894"/>
    </location>
</feature>
<evidence type="ECO:0000256" key="5">
    <source>
        <dbReference type="SAM" id="MobiDB-lite"/>
    </source>
</evidence>
<dbReference type="PANTHER" id="PTHR21724:SF109">
    <property type="entry name" value="SHKT DOMAIN-CONTAINING PROTEIN"/>
    <property type="match status" value="1"/>
</dbReference>
<keyword evidence="2" id="KW-0106">Calcium</keyword>
<dbReference type="GO" id="GO:0004222">
    <property type="term" value="F:metalloendopeptidase activity"/>
    <property type="evidence" value="ECO:0007669"/>
    <property type="project" value="InterPro"/>
</dbReference>
<dbReference type="Pfam" id="PF01549">
    <property type="entry name" value="ShK"/>
    <property type="match status" value="3"/>
</dbReference>
<dbReference type="PANTHER" id="PTHR21724">
    <property type="entry name" value="SHKT DOMAIN-CONTAINING PROTEIN"/>
    <property type="match status" value="1"/>
</dbReference>
<dbReference type="SUPFAM" id="SSF49785">
    <property type="entry name" value="Galactose-binding domain-like"/>
    <property type="match status" value="1"/>
</dbReference>
<dbReference type="InterPro" id="IPR024079">
    <property type="entry name" value="MetalloPept_cat_dom_sf"/>
</dbReference>
<evidence type="ECO:0000256" key="1">
    <source>
        <dbReference type="ARBA" id="ARBA00022723"/>
    </source>
</evidence>
<dbReference type="Pfam" id="PF01421">
    <property type="entry name" value="Reprolysin"/>
    <property type="match status" value="1"/>
</dbReference>
<feature type="compositionally biased region" description="Polar residues" evidence="5">
    <location>
        <begin position="288"/>
        <end position="297"/>
    </location>
</feature>
<comment type="caution">
    <text evidence="9">The sequence shown here is derived from an EMBL/GenBank/DDBJ whole genome shotgun (WGS) entry which is preliminary data.</text>
</comment>
<evidence type="ECO:0000256" key="2">
    <source>
        <dbReference type="ARBA" id="ARBA00022837"/>
    </source>
</evidence>
<dbReference type="InterPro" id="IPR001590">
    <property type="entry name" value="Peptidase_M12B"/>
</dbReference>
<feature type="chain" id="PRO_5011995129" description="ShKT domain-containing protein" evidence="6">
    <location>
        <begin position="40"/>
        <end position="895"/>
    </location>
</feature>
<feature type="compositionally biased region" description="Gly residues" evidence="5">
    <location>
        <begin position="222"/>
        <end position="261"/>
    </location>
</feature>
<reference evidence="9 10" key="1">
    <citation type="submission" date="2017-06" db="EMBL/GenBank/DDBJ databases">
        <title>A platform for efficient transgenesis in Macrostomum lignano, a flatworm model organism for stem cell research.</title>
        <authorList>
            <person name="Berezikov E."/>
        </authorList>
    </citation>
    <scope>NUCLEOTIDE SEQUENCE [LARGE SCALE GENOMIC DNA]</scope>
    <source>
        <strain evidence="9">DV1</strain>
        <tissue evidence="9">Whole organism</tissue>
    </source>
</reference>
<dbReference type="PROSITE" id="PS51670">
    <property type="entry name" value="SHKT"/>
    <property type="match status" value="1"/>
</dbReference>
<sequence>LEIRQLTGPRRQMLRFFRLLLRVQVLLLHGSAICTVSSAAEGSAVRVLENQTFSKTLFILWDVRLFHAPEVSASTSVTLKFNGSSGDQLAVEFAAFSQQWRLATRLNRFLLPELLPAELRRASDGAILENRLRGADRDDLWEPLRGRLYIGTVDAGTKEQGWAAVTLIGDGIRAYIVTNINDYMLNVPLANQTILKRLKNSIINSRNKTNVTVSGGEIKQPLGGGGGEIKQPLGGGGGEIKQPPGGGGGEIKQPLGDGGGEIKQPLVDGGGEIKQPLGDSGSGGEINHNISKSQQPNPYLPKRTDFVNLGQLPRVPVGREIYAEFSVIIDQTWIDSLTLAYAIDRDSALVFTTELIHYAQVWYLHPSLGYRLWLRVSYVTVLNGSQSEPENFDFIKFCTSQSEWKRSFQPDFVLILTGNKRHCNGLGGVAFPSEACNSKLKARQCACVHHQKLQANTLIRAIAHEIGHLIGMPDDYAGRSSELCYSGLMRYGLYEDSGWSTCAVQNLERYLFIKDNTCLHRSETPSLSESPSPPPLPLNTAWRAPAWQSSTANDDEFVWGAWKATDGHIFGVPHENTVGKTENLLGHLGSCSQTKVEFKPWLVIELDSQLDTSNSSEELQVQVYGREECCEHHLSNLSIGIGNQRHPHGHHVCRIFENMEHFGKYKLLSFKCPATGKYLSIQSTSRENVSLSVCEVYVFQDQPARPFSHAGQTCFDKARYCDEWKMAGDCDTAHRADCRRTCGLCGPAARLKRRQPQPSPAKRQPCKDSHRYCRFFAANGLCEEKWPHCPLACDRCNSENPAASQIYLAPPKVRAPVAESTDTVTITTTTTNTVAMATEAMATASSTVVESATDKQQHVECTDKDSDCQHWAGALYCQFPHIADKHCRKSCGTCS</sequence>
<evidence type="ECO:0000313" key="10">
    <source>
        <dbReference type="Proteomes" id="UP000215902"/>
    </source>
</evidence>
<keyword evidence="1" id="KW-0479">Metal-binding</keyword>
<dbReference type="GO" id="GO:0046872">
    <property type="term" value="F:metal ion binding"/>
    <property type="evidence" value="ECO:0007669"/>
    <property type="project" value="UniProtKB-KW"/>
</dbReference>
<keyword evidence="10" id="KW-1185">Reference proteome</keyword>
<dbReference type="EMBL" id="NIVC01001550">
    <property type="protein sequence ID" value="PAA66560.1"/>
    <property type="molecule type" value="Genomic_DNA"/>
</dbReference>
<dbReference type="InterPro" id="IPR006585">
    <property type="entry name" value="FTP1"/>
</dbReference>
<feature type="domain" description="Peptidase M12B" evidence="7">
    <location>
        <begin position="321"/>
        <end position="523"/>
    </location>
</feature>
<dbReference type="Gene3D" id="3.40.390.10">
    <property type="entry name" value="Collagenase (Catalytic Domain)"/>
    <property type="match status" value="1"/>
</dbReference>
<name>A0A267EYF7_9PLAT</name>
<keyword evidence="6" id="KW-0732">Signal</keyword>
<protein>
    <recommendedName>
        <fullName evidence="11">ShKT domain-containing protein</fullName>
    </recommendedName>
</protein>
<dbReference type="SMART" id="SM00254">
    <property type="entry name" value="ShKT"/>
    <property type="match status" value="3"/>
</dbReference>